<reference evidence="2 3" key="1">
    <citation type="submission" date="2018-09" db="EMBL/GenBank/DDBJ databases">
        <title>Murine metabolic-syndrome-specific gut microbial biobank.</title>
        <authorList>
            <person name="Liu C."/>
        </authorList>
    </citation>
    <scope>NUCLEOTIDE SEQUENCE [LARGE SCALE GENOMIC DNA]</scope>
    <source>
        <strain evidence="2 3">0.1X-D8-26</strain>
    </source>
</reference>
<name>A0A3L7Z2E4_9BACE</name>
<dbReference type="Proteomes" id="UP000267159">
    <property type="component" value="Unassembled WGS sequence"/>
</dbReference>
<evidence type="ECO:0000313" key="3">
    <source>
        <dbReference type="Proteomes" id="UP000267159"/>
    </source>
</evidence>
<comment type="caution">
    <text evidence="2">The sequence shown here is derived from an EMBL/GenBank/DDBJ whole genome shotgun (WGS) entry which is preliminary data.</text>
</comment>
<gene>
    <name evidence="2" type="ORF">D7Y07_15915</name>
</gene>
<dbReference type="AlphaFoldDB" id="A0A3L7Z2E4"/>
<evidence type="ECO:0000256" key="1">
    <source>
        <dbReference type="SAM" id="Phobius"/>
    </source>
</evidence>
<evidence type="ECO:0000313" key="2">
    <source>
        <dbReference type="EMBL" id="RLT79035.1"/>
    </source>
</evidence>
<keyword evidence="1" id="KW-0812">Transmembrane</keyword>
<keyword evidence="1" id="KW-0472">Membrane</keyword>
<dbReference type="EMBL" id="RAZM01000068">
    <property type="protein sequence ID" value="RLT79035.1"/>
    <property type="molecule type" value="Genomic_DNA"/>
</dbReference>
<accession>A0A3L7Z2E4</accession>
<feature type="transmembrane region" description="Helical" evidence="1">
    <location>
        <begin position="64"/>
        <end position="86"/>
    </location>
</feature>
<organism evidence="2 3">
    <name type="scientific">Bacteroides acidifaciens</name>
    <dbReference type="NCBI Taxonomy" id="85831"/>
    <lineage>
        <taxon>Bacteria</taxon>
        <taxon>Pseudomonadati</taxon>
        <taxon>Bacteroidota</taxon>
        <taxon>Bacteroidia</taxon>
        <taxon>Bacteroidales</taxon>
        <taxon>Bacteroidaceae</taxon>
        <taxon>Bacteroides</taxon>
    </lineage>
</organism>
<proteinExistence type="predicted"/>
<keyword evidence="1" id="KW-1133">Transmembrane helix</keyword>
<sequence>MGKSIRRMKRWQKIVGIVVILALAIANAWAMIDYIHLSGVAGAWCAEITQKSFFDCVFNFRHHFWLYTFLSIIDFFIIIALFICLWRKGGKR</sequence>
<protein>
    <submittedName>
        <fullName evidence="2">Uncharacterized protein</fullName>
    </submittedName>
</protein>